<name>A0ABT5WU11_9SPHN</name>
<dbReference type="RefSeq" id="WP_275229479.1">
    <property type="nucleotide sequence ID" value="NZ_JARESE010000060.1"/>
</dbReference>
<evidence type="ECO:0000313" key="2">
    <source>
        <dbReference type="Proteomes" id="UP001216253"/>
    </source>
</evidence>
<dbReference type="InterPro" id="IPR014121">
    <property type="entry name" value="TraN_Ftype"/>
</dbReference>
<sequence>MRARSLPRRAWSRLTPAILLLGAVLGLIGGTANAQVYIPPPDDLIENLPVLPSAIDPGIAPPAPPPPSAPVTMTADEAKAEARGLGSTLRGAYEGLTQAPGAAGQIPGYQDTYPGQTSYYTNSEAMQSDGAVAGWNSEAYQTANSTTRPTVDITRGDLSRATAIEADPNAYLDGMSADGSTGSCTPLPPGSGTANTAEWTCHVGSSVVEQPRTCTRSLAVAEWNDTLYQYLCVTAAGFDGCASLAGNAMCHRTASYPVPEYGLTVDYYDCDSPVSDPGAYLMGTLPKPPPAGAFQVVSNVYRCNREGIADALTFDPVTGTPLQYLTGLQQCGSIASNASCTVTSATAAGLAERSLCKTWDFIGDPFGGGSLYCLEPAAPEEVYVCTANVAGMTAESAISKWFVETWTDNACAIDLGSCTYASAQCTAANETRVVGGVAVTRPCWEMTKTYQCQTVVSGGNDCGTLEATAGCSPTREICLDDPPRDDGSCDVIERVYTCPIPGTVQEPTQYICGGDVYCVNGECEAVEREASDEFKDAVVALNALGQANAEFDEAALTLFRGTRESCSHKVFGLSNCCSGKGIPLLTPWLCSSAEKLLDEKDDAGLCHKVGTYCSSSFLGICVTKKDVYCCFQSKISRILQEQGRPQIGKPWGKPKTETCEGFSIFEFQQLDLAAMDFSEVYADFMEAAKLPDEAAALVQIQQKIADYYAAHKP</sequence>
<protein>
    <submittedName>
        <fullName evidence="1">Conjugal transfer protein TraN</fullName>
    </submittedName>
</protein>
<comment type="caution">
    <text evidence="1">The sequence shown here is derived from an EMBL/GenBank/DDBJ whole genome shotgun (WGS) entry which is preliminary data.</text>
</comment>
<dbReference type="Proteomes" id="UP001216253">
    <property type="component" value="Unassembled WGS sequence"/>
</dbReference>
<accession>A0ABT5WU11</accession>
<evidence type="ECO:0000313" key="1">
    <source>
        <dbReference type="EMBL" id="MDE8653385.1"/>
    </source>
</evidence>
<organism evidence="1 2">
    <name type="scientific">Novosphingobium album</name>
    <name type="common">ex Liu et al. 2023</name>
    <dbReference type="NCBI Taxonomy" id="3031130"/>
    <lineage>
        <taxon>Bacteria</taxon>
        <taxon>Pseudomonadati</taxon>
        <taxon>Pseudomonadota</taxon>
        <taxon>Alphaproteobacteria</taxon>
        <taxon>Sphingomonadales</taxon>
        <taxon>Sphingomonadaceae</taxon>
        <taxon>Novosphingobium</taxon>
    </lineage>
</organism>
<proteinExistence type="predicted"/>
<dbReference type="EMBL" id="JARESE010000060">
    <property type="protein sequence ID" value="MDE8653385.1"/>
    <property type="molecule type" value="Genomic_DNA"/>
</dbReference>
<gene>
    <name evidence="1" type="ORF">PYV00_16930</name>
</gene>
<keyword evidence="2" id="KW-1185">Reference proteome</keyword>
<dbReference type="Pfam" id="PF06986">
    <property type="entry name" value="F_T4SS_TraN"/>
    <property type="match status" value="1"/>
</dbReference>
<reference evidence="1 2" key="1">
    <citation type="submission" date="2023-03" db="EMBL/GenBank/DDBJ databases">
        <title>NovoSphingobium album sp. nov. isolated from polycyclic aromatic hydrocarbons- and heavy-metal polluted soil.</title>
        <authorList>
            <person name="Liu Z."/>
            <person name="Wang K."/>
        </authorList>
    </citation>
    <scope>NUCLEOTIDE SEQUENCE [LARGE SCALE GENOMIC DNA]</scope>
    <source>
        <strain evidence="1 2">H3SJ31-1</strain>
    </source>
</reference>